<feature type="region of interest" description="Disordered" evidence="1">
    <location>
        <begin position="1"/>
        <end position="34"/>
    </location>
</feature>
<reference evidence="2 3" key="2">
    <citation type="submission" date="2019-11" db="EMBL/GenBank/DDBJ databases">
        <title>A de novo genome assembly of a pear dwarfing rootstock.</title>
        <authorList>
            <person name="Wang F."/>
            <person name="Wang J."/>
            <person name="Li S."/>
            <person name="Zhang Y."/>
            <person name="Fang M."/>
            <person name="Ma L."/>
            <person name="Zhao Y."/>
            <person name="Jiang S."/>
        </authorList>
    </citation>
    <scope>NUCLEOTIDE SEQUENCE [LARGE SCALE GENOMIC DNA]</scope>
    <source>
        <strain evidence="2">S2</strain>
        <tissue evidence="2">Leaf</tissue>
    </source>
</reference>
<dbReference type="Proteomes" id="UP000327157">
    <property type="component" value="Unassembled WGS sequence"/>
</dbReference>
<sequence>MHPWVHDGSNLQEPEYFLGGISSENGSSYGGGEHTSSGYDAMMNYTGLSTSRTINTSQRDLGAKLLKVEVEEGQFAGGAKGGRDGGLGAFDALLEVEV</sequence>
<protein>
    <submittedName>
        <fullName evidence="2">Extensin-like</fullName>
    </submittedName>
</protein>
<keyword evidence="3" id="KW-1185">Reference proteome</keyword>
<evidence type="ECO:0000313" key="2">
    <source>
        <dbReference type="EMBL" id="KAB2614343.1"/>
    </source>
</evidence>
<proteinExistence type="predicted"/>
<evidence type="ECO:0000256" key="1">
    <source>
        <dbReference type="SAM" id="MobiDB-lite"/>
    </source>
</evidence>
<name>A0A5N5GHD3_9ROSA</name>
<organism evidence="2 3">
    <name type="scientific">Pyrus ussuriensis x Pyrus communis</name>
    <dbReference type="NCBI Taxonomy" id="2448454"/>
    <lineage>
        <taxon>Eukaryota</taxon>
        <taxon>Viridiplantae</taxon>
        <taxon>Streptophyta</taxon>
        <taxon>Embryophyta</taxon>
        <taxon>Tracheophyta</taxon>
        <taxon>Spermatophyta</taxon>
        <taxon>Magnoliopsida</taxon>
        <taxon>eudicotyledons</taxon>
        <taxon>Gunneridae</taxon>
        <taxon>Pentapetalae</taxon>
        <taxon>rosids</taxon>
        <taxon>fabids</taxon>
        <taxon>Rosales</taxon>
        <taxon>Rosaceae</taxon>
        <taxon>Amygdaloideae</taxon>
        <taxon>Maleae</taxon>
        <taxon>Pyrus</taxon>
    </lineage>
</organism>
<evidence type="ECO:0000313" key="3">
    <source>
        <dbReference type="Proteomes" id="UP000327157"/>
    </source>
</evidence>
<gene>
    <name evidence="2" type="ORF">D8674_040717</name>
</gene>
<comment type="caution">
    <text evidence="2">The sequence shown here is derived from an EMBL/GenBank/DDBJ whole genome shotgun (WGS) entry which is preliminary data.</text>
</comment>
<accession>A0A5N5GHD3</accession>
<dbReference type="AlphaFoldDB" id="A0A5N5GHD3"/>
<reference evidence="2 3" key="1">
    <citation type="submission" date="2019-09" db="EMBL/GenBank/DDBJ databases">
        <authorList>
            <person name="Ou C."/>
        </authorList>
    </citation>
    <scope>NUCLEOTIDE SEQUENCE [LARGE SCALE GENOMIC DNA]</scope>
    <source>
        <strain evidence="2">S2</strain>
        <tissue evidence="2">Leaf</tissue>
    </source>
</reference>
<dbReference type="EMBL" id="SMOL01000439">
    <property type="protein sequence ID" value="KAB2614343.1"/>
    <property type="molecule type" value="Genomic_DNA"/>
</dbReference>